<evidence type="ECO:0000313" key="12">
    <source>
        <dbReference type="Proteomes" id="UP000007798"/>
    </source>
</evidence>
<protein>
    <recommendedName>
        <fullName evidence="4 10">Alcohol dehydrogenase</fullName>
        <ecNumber evidence="3 10">1.1.1.1</ecNumber>
    </recommendedName>
</protein>
<dbReference type="PRINTS" id="PR01167">
    <property type="entry name" value="INSADHFAMILY"/>
</dbReference>
<evidence type="ECO:0000256" key="3">
    <source>
        <dbReference type="ARBA" id="ARBA00013190"/>
    </source>
</evidence>
<dbReference type="EC" id="1.1.1.1" evidence="3 10"/>
<dbReference type="PANTHER" id="PTHR44229">
    <property type="entry name" value="15-HYDROXYPROSTAGLANDIN DEHYDROGENASE [NAD(+)]"/>
    <property type="match status" value="1"/>
</dbReference>
<evidence type="ECO:0000256" key="6">
    <source>
        <dbReference type="ARBA" id="ARBA00023027"/>
    </source>
</evidence>
<name>B4MV15_DROWI</name>
<dbReference type="InParanoid" id="B4MV15"/>
<dbReference type="PRINTS" id="PR01168">
    <property type="entry name" value="ALCDHDRGNASE"/>
</dbReference>
<comment type="subunit">
    <text evidence="2 10">Homodimer.</text>
</comment>
<evidence type="ECO:0000256" key="7">
    <source>
        <dbReference type="ARBA" id="ARBA00049164"/>
    </source>
</evidence>
<dbReference type="AlphaFoldDB" id="B4MV15"/>
<organism evidence="11 12">
    <name type="scientific">Drosophila willistoni</name>
    <name type="common">Fruit fly</name>
    <dbReference type="NCBI Taxonomy" id="7260"/>
    <lineage>
        <taxon>Eukaryota</taxon>
        <taxon>Metazoa</taxon>
        <taxon>Ecdysozoa</taxon>
        <taxon>Arthropoda</taxon>
        <taxon>Hexapoda</taxon>
        <taxon>Insecta</taxon>
        <taxon>Pterygota</taxon>
        <taxon>Neoptera</taxon>
        <taxon>Endopterygota</taxon>
        <taxon>Diptera</taxon>
        <taxon>Brachycera</taxon>
        <taxon>Muscomorpha</taxon>
        <taxon>Ephydroidea</taxon>
        <taxon>Drosophilidae</taxon>
        <taxon>Drosophila</taxon>
        <taxon>Sophophora</taxon>
    </lineage>
</organism>
<dbReference type="PROSITE" id="PS00061">
    <property type="entry name" value="ADH_SHORT"/>
    <property type="match status" value="1"/>
</dbReference>
<dbReference type="InterPro" id="IPR020904">
    <property type="entry name" value="Sc_DH/Rdtase_CS"/>
</dbReference>
<dbReference type="STRING" id="7260.B4MV15"/>
<dbReference type="PhylomeDB" id="B4MV15"/>
<accession>B4MV15</accession>
<evidence type="ECO:0000256" key="9">
    <source>
        <dbReference type="RuleBase" id="RU000363"/>
    </source>
</evidence>
<dbReference type="HOGENOM" id="CLU_010194_2_16_1"/>
<evidence type="ECO:0000256" key="2">
    <source>
        <dbReference type="ARBA" id="ARBA00011738"/>
    </source>
</evidence>
<dbReference type="GO" id="GO:0004022">
    <property type="term" value="F:alcohol dehydrogenase (NAD+) activity"/>
    <property type="evidence" value="ECO:0007669"/>
    <property type="project" value="UniProtKB-EC"/>
</dbReference>
<dbReference type="InterPro" id="IPR002347">
    <property type="entry name" value="SDR_fam"/>
</dbReference>
<dbReference type="InterPro" id="IPR002425">
    <property type="entry name" value="ADH_Drosophila-type"/>
</dbReference>
<evidence type="ECO:0000256" key="1">
    <source>
        <dbReference type="ARBA" id="ARBA00006484"/>
    </source>
</evidence>
<dbReference type="PRINTS" id="PR00080">
    <property type="entry name" value="SDRFAMILY"/>
</dbReference>
<comment type="similarity">
    <text evidence="1 9">Belongs to the short-chain dehydrogenases/reductases (SDR) family.</text>
</comment>
<evidence type="ECO:0000256" key="5">
    <source>
        <dbReference type="ARBA" id="ARBA00023002"/>
    </source>
</evidence>
<comment type="catalytic activity">
    <reaction evidence="7 10">
        <text>a secondary alcohol + NAD(+) = a ketone + NADH + H(+)</text>
        <dbReference type="Rhea" id="RHEA:10740"/>
        <dbReference type="ChEBI" id="CHEBI:15378"/>
        <dbReference type="ChEBI" id="CHEBI:17087"/>
        <dbReference type="ChEBI" id="CHEBI:35681"/>
        <dbReference type="ChEBI" id="CHEBI:57540"/>
        <dbReference type="ChEBI" id="CHEBI:57945"/>
        <dbReference type="EC" id="1.1.1.1"/>
    </reaction>
</comment>
<dbReference type="KEGG" id="dwi:6642232"/>
<evidence type="ECO:0000256" key="8">
    <source>
        <dbReference type="ARBA" id="ARBA00049243"/>
    </source>
</evidence>
<dbReference type="Gene3D" id="3.40.50.720">
    <property type="entry name" value="NAD(P)-binding Rossmann-like Domain"/>
    <property type="match status" value="1"/>
</dbReference>
<comment type="catalytic activity">
    <reaction evidence="8 10">
        <text>a primary alcohol + NAD(+) = an aldehyde + NADH + H(+)</text>
        <dbReference type="Rhea" id="RHEA:10736"/>
        <dbReference type="ChEBI" id="CHEBI:15378"/>
        <dbReference type="ChEBI" id="CHEBI:15734"/>
        <dbReference type="ChEBI" id="CHEBI:17478"/>
        <dbReference type="ChEBI" id="CHEBI:57540"/>
        <dbReference type="ChEBI" id="CHEBI:57945"/>
        <dbReference type="EC" id="1.1.1.1"/>
    </reaction>
</comment>
<dbReference type="InterPro" id="IPR036291">
    <property type="entry name" value="NAD(P)-bd_dom_sf"/>
</dbReference>
<dbReference type="PANTHER" id="PTHR44229:SF8">
    <property type="entry name" value="ALCOHOL DEHYDROGENASE-RELATED"/>
    <property type="match status" value="1"/>
</dbReference>
<dbReference type="EMBL" id="CH963857">
    <property type="protein sequence ID" value="EDW76360.1"/>
    <property type="molecule type" value="Genomic_DNA"/>
</dbReference>
<sequence>MGLANKTIVFVAGLGCIGKDTCKALVKRNVKNLIILDRLDKPEIIDEIKKVNPKTNVTYQSYDVMAPVSESCKTLAKIFAKYKKVDVLVNGAGILDDHAIEKTIAINFTGLVNTTTAIMPFWDIRNGGPGGSLCNIGSVTGFNAIYQVPVYSASKAAVVSFTQSLAKLSKITGVKAYTVNPGITATSLVQSFNSWLDVEPCVAQKLLEHPTQTTEQCAESFAKAIERDENGALWKMDLGTLEPIKWDIYWDSHI</sequence>
<dbReference type="OMA" id="WVVENDE"/>
<evidence type="ECO:0000256" key="4">
    <source>
        <dbReference type="ARBA" id="ARBA00016352"/>
    </source>
</evidence>
<dbReference type="Proteomes" id="UP000007798">
    <property type="component" value="Unassembled WGS sequence"/>
</dbReference>
<evidence type="ECO:0000313" key="11">
    <source>
        <dbReference type="EMBL" id="EDW76360.1"/>
    </source>
</evidence>
<keyword evidence="12" id="KW-1185">Reference proteome</keyword>
<dbReference type="SUPFAM" id="SSF51735">
    <property type="entry name" value="NAD(P)-binding Rossmann-fold domains"/>
    <property type="match status" value="1"/>
</dbReference>
<keyword evidence="6 10" id="KW-0520">NAD</keyword>
<dbReference type="eggNOG" id="KOG4169">
    <property type="taxonomic scope" value="Eukaryota"/>
</dbReference>
<dbReference type="SMR" id="B4MV15"/>
<keyword evidence="5 11" id="KW-0560">Oxidoreductase</keyword>
<gene>
    <name evidence="11" type="primary">Dwil\GK14701</name>
    <name evidence="11" type="ORF">Dwil_GK14701</name>
</gene>
<dbReference type="Pfam" id="PF00106">
    <property type="entry name" value="adh_short"/>
    <property type="match status" value="1"/>
</dbReference>
<evidence type="ECO:0000256" key="10">
    <source>
        <dbReference type="RuleBase" id="RU000364"/>
    </source>
</evidence>
<dbReference type="OrthoDB" id="37659at2759"/>
<dbReference type="GO" id="GO:0006066">
    <property type="term" value="P:alcohol metabolic process"/>
    <property type="evidence" value="ECO:0007669"/>
    <property type="project" value="InterPro"/>
</dbReference>
<proteinExistence type="inferred from homology"/>
<dbReference type="GO" id="GO:0005737">
    <property type="term" value="C:cytoplasm"/>
    <property type="evidence" value="ECO:0007669"/>
    <property type="project" value="TreeGrafter"/>
</dbReference>
<reference evidence="11 12" key="1">
    <citation type="journal article" date="2007" name="Nature">
        <title>Evolution of genes and genomes on the Drosophila phylogeny.</title>
        <authorList>
            <consortium name="Drosophila 12 Genomes Consortium"/>
            <person name="Clark A.G."/>
            <person name="Eisen M.B."/>
            <person name="Smith D.R."/>
            <person name="Bergman C.M."/>
            <person name="Oliver B."/>
            <person name="Markow T.A."/>
            <person name="Kaufman T.C."/>
            <person name="Kellis M."/>
            <person name="Gelbart W."/>
            <person name="Iyer V.N."/>
            <person name="Pollard D.A."/>
            <person name="Sackton T.B."/>
            <person name="Larracuente A.M."/>
            <person name="Singh N.D."/>
            <person name="Abad J.P."/>
            <person name="Abt D.N."/>
            <person name="Adryan B."/>
            <person name="Aguade M."/>
            <person name="Akashi H."/>
            <person name="Anderson W.W."/>
            <person name="Aquadro C.F."/>
            <person name="Ardell D.H."/>
            <person name="Arguello R."/>
            <person name="Artieri C.G."/>
            <person name="Barbash D.A."/>
            <person name="Barker D."/>
            <person name="Barsanti P."/>
            <person name="Batterham P."/>
            <person name="Batzoglou S."/>
            <person name="Begun D."/>
            <person name="Bhutkar A."/>
            <person name="Blanco E."/>
            <person name="Bosak S.A."/>
            <person name="Bradley R.K."/>
            <person name="Brand A.D."/>
            <person name="Brent M.R."/>
            <person name="Brooks A.N."/>
            <person name="Brown R.H."/>
            <person name="Butlin R.K."/>
            <person name="Caggese C."/>
            <person name="Calvi B.R."/>
            <person name="Bernardo de Carvalho A."/>
            <person name="Caspi A."/>
            <person name="Castrezana S."/>
            <person name="Celniker S.E."/>
            <person name="Chang J.L."/>
            <person name="Chapple C."/>
            <person name="Chatterji S."/>
            <person name="Chinwalla A."/>
            <person name="Civetta A."/>
            <person name="Clifton S.W."/>
            <person name="Comeron J.M."/>
            <person name="Costello J.C."/>
            <person name="Coyne J.A."/>
            <person name="Daub J."/>
            <person name="David R.G."/>
            <person name="Delcher A.L."/>
            <person name="Delehaunty K."/>
            <person name="Do C.B."/>
            <person name="Ebling H."/>
            <person name="Edwards K."/>
            <person name="Eickbush T."/>
            <person name="Evans J.D."/>
            <person name="Filipski A."/>
            <person name="Findeiss S."/>
            <person name="Freyhult E."/>
            <person name="Fulton L."/>
            <person name="Fulton R."/>
            <person name="Garcia A.C."/>
            <person name="Gardiner A."/>
            <person name="Garfield D.A."/>
            <person name="Garvin B.E."/>
            <person name="Gibson G."/>
            <person name="Gilbert D."/>
            <person name="Gnerre S."/>
            <person name="Godfrey J."/>
            <person name="Good R."/>
            <person name="Gotea V."/>
            <person name="Gravely B."/>
            <person name="Greenberg A.J."/>
            <person name="Griffiths-Jones S."/>
            <person name="Gross S."/>
            <person name="Guigo R."/>
            <person name="Gustafson E.A."/>
            <person name="Haerty W."/>
            <person name="Hahn M.W."/>
            <person name="Halligan D.L."/>
            <person name="Halpern A.L."/>
            <person name="Halter G.M."/>
            <person name="Han M.V."/>
            <person name="Heger A."/>
            <person name="Hillier L."/>
            <person name="Hinrichs A.S."/>
            <person name="Holmes I."/>
            <person name="Hoskins R.A."/>
            <person name="Hubisz M.J."/>
            <person name="Hultmark D."/>
            <person name="Huntley M.A."/>
            <person name="Jaffe D.B."/>
            <person name="Jagadeeshan S."/>
            <person name="Jeck W.R."/>
            <person name="Johnson J."/>
            <person name="Jones C.D."/>
            <person name="Jordan W.C."/>
            <person name="Karpen G.H."/>
            <person name="Kataoka E."/>
            <person name="Keightley P.D."/>
            <person name="Kheradpour P."/>
            <person name="Kirkness E.F."/>
            <person name="Koerich L.B."/>
            <person name="Kristiansen K."/>
            <person name="Kudrna D."/>
            <person name="Kulathinal R.J."/>
            <person name="Kumar S."/>
            <person name="Kwok R."/>
            <person name="Lander E."/>
            <person name="Langley C.H."/>
            <person name="Lapoint R."/>
            <person name="Lazzaro B.P."/>
            <person name="Lee S.J."/>
            <person name="Levesque L."/>
            <person name="Li R."/>
            <person name="Lin C.F."/>
            <person name="Lin M.F."/>
            <person name="Lindblad-Toh K."/>
            <person name="Llopart A."/>
            <person name="Long M."/>
            <person name="Low L."/>
            <person name="Lozovsky E."/>
            <person name="Lu J."/>
            <person name="Luo M."/>
            <person name="Machado C.A."/>
            <person name="Makalowski W."/>
            <person name="Marzo M."/>
            <person name="Matsuda M."/>
            <person name="Matzkin L."/>
            <person name="McAllister B."/>
            <person name="McBride C.S."/>
            <person name="McKernan B."/>
            <person name="McKernan K."/>
            <person name="Mendez-Lago M."/>
            <person name="Minx P."/>
            <person name="Mollenhauer M.U."/>
            <person name="Montooth K."/>
            <person name="Mount S.M."/>
            <person name="Mu X."/>
            <person name="Myers E."/>
            <person name="Negre B."/>
            <person name="Newfeld S."/>
            <person name="Nielsen R."/>
            <person name="Noor M.A."/>
            <person name="O'Grady P."/>
            <person name="Pachter L."/>
            <person name="Papaceit M."/>
            <person name="Parisi M.J."/>
            <person name="Parisi M."/>
            <person name="Parts L."/>
            <person name="Pedersen J.S."/>
            <person name="Pesole G."/>
            <person name="Phillippy A.M."/>
            <person name="Ponting C.P."/>
            <person name="Pop M."/>
            <person name="Porcelli D."/>
            <person name="Powell J.R."/>
            <person name="Prohaska S."/>
            <person name="Pruitt K."/>
            <person name="Puig M."/>
            <person name="Quesneville H."/>
            <person name="Ram K.R."/>
            <person name="Rand D."/>
            <person name="Rasmussen M.D."/>
            <person name="Reed L.K."/>
            <person name="Reenan R."/>
            <person name="Reily A."/>
            <person name="Remington K.A."/>
            <person name="Rieger T.T."/>
            <person name="Ritchie M.G."/>
            <person name="Robin C."/>
            <person name="Rogers Y.H."/>
            <person name="Rohde C."/>
            <person name="Rozas J."/>
            <person name="Rubenfield M.J."/>
            <person name="Ruiz A."/>
            <person name="Russo S."/>
            <person name="Salzberg S.L."/>
            <person name="Sanchez-Gracia A."/>
            <person name="Saranga D.J."/>
            <person name="Sato H."/>
            <person name="Schaeffer S.W."/>
            <person name="Schatz M.C."/>
            <person name="Schlenke T."/>
            <person name="Schwartz R."/>
            <person name="Segarra C."/>
            <person name="Singh R.S."/>
            <person name="Sirot L."/>
            <person name="Sirota M."/>
            <person name="Sisneros N.B."/>
            <person name="Smith C.D."/>
            <person name="Smith T.F."/>
            <person name="Spieth J."/>
            <person name="Stage D.E."/>
            <person name="Stark A."/>
            <person name="Stephan W."/>
            <person name="Strausberg R.L."/>
            <person name="Strempel S."/>
            <person name="Sturgill D."/>
            <person name="Sutton G."/>
            <person name="Sutton G.G."/>
            <person name="Tao W."/>
            <person name="Teichmann S."/>
            <person name="Tobari Y.N."/>
            <person name="Tomimura Y."/>
            <person name="Tsolas J.M."/>
            <person name="Valente V.L."/>
            <person name="Venter E."/>
            <person name="Venter J.C."/>
            <person name="Vicario S."/>
            <person name="Vieira F.G."/>
            <person name="Vilella A.J."/>
            <person name="Villasante A."/>
            <person name="Walenz B."/>
            <person name="Wang J."/>
            <person name="Wasserman M."/>
            <person name="Watts T."/>
            <person name="Wilson D."/>
            <person name="Wilson R.K."/>
            <person name="Wing R.A."/>
            <person name="Wolfner M.F."/>
            <person name="Wong A."/>
            <person name="Wong G.K."/>
            <person name="Wu C.I."/>
            <person name="Wu G."/>
            <person name="Yamamoto D."/>
            <person name="Yang H.P."/>
            <person name="Yang S.P."/>
            <person name="Yorke J.A."/>
            <person name="Yoshida K."/>
            <person name="Zdobnov E."/>
            <person name="Zhang P."/>
            <person name="Zhang Y."/>
            <person name="Zimin A.V."/>
            <person name="Baldwin J."/>
            <person name="Abdouelleil A."/>
            <person name="Abdulkadir J."/>
            <person name="Abebe A."/>
            <person name="Abera B."/>
            <person name="Abreu J."/>
            <person name="Acer S.C."/>
            <person name="Aftuck L."/>
            <person name="Alexander A."/>
            <person name="An P."/>
            <person name="Anderson E."/>
            <person name="Anderson S."/>
            <person name="Arachi H."/>
            <person name="Azer M."/>
            <person name="Bachantsang P."/>
            <person name="Barry A."/>
            <person name="Bayul T."/>
            <person name="Berlin A."/>
            <person name="Bessette D."/>
            <person name="Bloom T."/>
            <person name="Blye J."/>
            <person name="Boguslavskiy L."/>
            <person name="Bonnet C."/>
            <person name="Boukhgalter B."/>
            <person name="Bourzgui I."/>
            <person name="Brown A."/>
            <person name="Cahill P."/>
            <person name="Channer S."/>
            <person name="Cheshatsang Y."/>
            <person name="Chuda L."/>
            <person name="Citroen M."/>
            <person name="Collymore A."/>
            <person name="Cooke P."/>
            <person name="Costello M."/>
            <person name="D'Aco K."/>
            <person name="Daza R."/>
            <person name="De Haan G."/>
            <person name="DeGray S."/>
            <person name="DeMaso C."/>
            <person name="Dhargay N."/>
            <person name="Dooley K."/>
            <person name="Dooley E."/>
            <person name="Doricent M."/>
            <person name="Dorje P."/>
            <person name="Dorjee K."/>
            <person name="Dupes A."/>
            <person name="Elong R."/>
            <person name="Falk J."/>
            <person name="Farina A."/>
            <person name="Faro S."/>
            <person name="Ferguson D."/>
            <person name="Fisher S."/>
            <person name="Foley C.D."/>
            <person name="Franke A."/>
            <person name="Friedrich D."/>
            <person name="Gadbois L."/>
            <person name="Gearin G."/>
            <person name="Gearin C.R."/>
            <person name="Giannoukos G."/>
            <person name="Goode T."/>
            <person name="Graham J."/>
            <person name="Grandbois E."/>
            <person name="Grewal S."/>
            <person name="Gyaltsen K."/>
            <person name="Hafez N."/>
            <person name="Hagos B."/>
            <person name="Hall J."/>
            <person name="Henson C."/>
            <person name="Hollinger A."/>
            <person name="Honan T."/>
            <person name="Huard M.D."/>
            <person name="Hughes L."/>
            <person name="Hurhula B."/>
            <person name="Husby M.E."/>
            <person name="Kamat A."/>
            <person name="Kanga B."/>
            <person name="Kashin S."/>
            <person name="Khazanovich D."/>
            <person name="Kisner P."/>
            <person name="Lance K."/>
            <person name="Lara M."/>
            <person name="Lee W."/>
            <person name="Lennon N."/>
            <person name="Letendre F."/>
            <person name="LeVine R."/>
            <person name="Lipovsky A."/>
            <person name="Liu X."/>
            <person name="Liu J."/>
            <person name="Liu S."/>
            <person name="Lokyitsang T."/>
            <person name="Lokyitsang Y."/>
            <person name="Lubonja R."/>
            <person name="Lui A."/>
            <person name="MacDonald P."/>
            <person name="Magnisalis V."/>
            <person name="Maru K."/>
            <person name="Matthews C."/>
            <person name="McCusker W."/>
            <person name="McDonough S."/>
            <person name="Mehta T."/>
            <person name="Meldrim J."/>
            <person name="Meneus L."/>
            <person name="Mihai O."/>
            <person name="Mihalev A."/>
            <person name="Mihova T."/>
            <person name="Mittelman R."/>
            <person name="Mlenga V."/>
            <person name="Montmayeur A."/>
            <person name="Mulrain L."/>
            <person name="Navidi A."/>
            <person name="Naylor J."/>
            <person name="Negash T."/>
            <person name="Nguyen T."/>
            <person name="Nguyen N."/>
            <person name="Nicol R."/>
            <person name="Norbu C."/>
            <person name="Norbu N."/>
            <person name="Novod N."/>
            <person name="O'Neill B."/>
            <person name="Osman S."/>
            <person name="Markiewicz E."/>
            <person name="Oyono O.L."/>
            <person name="Patti C."/>
            <person name="Phunkhang P."/>
            <person name="Pierre F."/>
            <person name="Priest M."/>
            <person name="Raghuraman S."/>
            <person name="Rege F."/>
            <person name="Reyes R."/>
            <person name="Rise C."/>
            <person name="Rogov P."/>
            <person name="Ross K."/>
            <person name="Ryan E."/>
            <person name="Settipalli S."/>
            <person name="Shea T."/>
            <person name="Sherpa N."/>
            <person name="Shi L."/>
            <person name="Shih D."/>
            <person name="Sparrow T."/>
            <person name="Spaulding J."/>
            <person name="Stalker J."/>
            <person name="Stange-Thomann N."/>
            <person name="Stavropoulos S."/>
            <person name="Stone C."/>
            <person name="Strader C."/>
            <person name="Tesfaye S."/>
            <person name="Thomson T."/>
            <person name="Thoulutsang Y."/>
            <person name="Thoulutsang D."/>
            <person name="Topham K."/>
            <person name="Topping I."/>
            <person name="Tsamla T."/>
            <person name="Vassiliev H."/>
            <person name="Vo A."/>
            <person name="Wangchuk T."/>
            <person name="Wangdi T."/>
            <person name="Weiand M."/>
            <person name="Wilkinson J."/>
            <person name="Wilson A."/>
            <person name="Yadav S."/>
            <person name="Young G."/>
            <person name="Yu Q."/>
            <person name="Zembek L."/>
            <person name="Zhong D."/>
            <person name="Zimmer A."/>
            <person name="Zwirko Z."/>
            <person name="Jaffe D.B."/>
            <person name="Alvarez P."/>
            <person name="Brockman W."/>
            <person name="Butler J."/>
            <person name="Chin C."/>
            <person name="Gnerre S."/>
            <person name="Grabherr M."/>
            <person name="Kleber M."/>
            <person name="Mauceli E."/>
            <person name="MacCallum I."/>
        </authorList>
    </citation>
    <scope>NUCLEOTIDE SEQUENCE [LARGE SCALE GENOMIC DNA]</scope>
    <source>
        <strain evidence="12">Tucson 14030-0811.24</strain>
    </source>
</reference>
<dbReference type="CDD" id="cd05323">
    <property type="entry name" value="ADH_SDR_c_like"/>
    <property type="match status" value="1"/>
</dbReference>